<keyword evidence="3" id="KW-1185">Reference proteome</keyword>
<dbReference type="EMBL" id="JASSZA010000007">
    <property type="protein sequence ID" value="KAK2105787.1"/>
    <property type="molecule type" value="Genomic_DNA"/>
</dbReference>
<protein>
    <recommendedName>
        <fullName evidence="4">Androgen receptor</fullName>
    </recommendedName>
</protein>
<evidence type="ECO:0000256" key="1">
    <source>
        <dbReference type="SAM" id="MobiDB-lite"/>
    </source>
</evidence>
<name>A0ABQ9VBP2_SAGOE</name>
<gene>
    <name evidence="2" type="ORF">P7K49_015301</name>
</gene>
<reference evidence="2 3" key="1">
    <citation type="submission" date="2023-05" db="EMBL/GenBank/DDBJ databases">
        <title>B98-5 Cell Line De Novo Hybrid Assembly: An Optical Mapping Approach.</title>
        <authorList>
            <person name="Kananen K."/>
            <person name="Auerbach J.A."/>
            <person name="Kautto E."/>
            <person name="Blachly J.S."/>
        </authorList>
    </citation>
    <scope>NUCLEOTIDE SEQUENCE [LARGE SCALE GENOMIC DNA]</scope>
    <source>
        <strain evidence="2">B95-8</strain>
        <tissue evidence="2">Cell line</tissue>
    </source>
</reference>
<accession>A0ABQ9VBP2</accession>
<comment type="caution">
    <text evidence="2">The sequence shown here is derived from an EMBL/GenBank/DDBJ whole genome shotgun (WGS) entry which is preliminary data.</text>
</comment>
<organism evidence="2 3">
    <name type="scientific">Saguinus oedipus</name>
    <name type="common">Cotton-top tamarin</name>
    <name type="synonym">Oedipomidas oedipus</name>
    <dbReference type="NCBI Taxonomy" id="9490"/>
    <lineage>
        <taxon>Eukaryota</taxon>
        <taxon>Metazoa</taxon>
        <taxon>Chordata</taxon>
        <taxon>Craniata</taxon>
        <taxon>Vertebrata</taxon>
        <taxon>Euteleostomi</taxon>
        <taxon>Mammalia</taxon>
        <taxon>Eutheria</taxon>
        <taxon>Euarchontoglires</taxon>
        <taxon>Primates</taxon>
        <taxon>Haplorrhini</taxon>
        <taxon>Platyrrhini</taxon>
        <taxon>Cebidae</taxon>
        <taxon>Callitrichinae</taxon>
        <taxon>Saguinus</taxon>
    </lineage>
</organism>
<feature type="non-terminal residue" evidence="2">
    <location>
        <position position="80"/>
    </location>
</feature>
<proteinExistence type="predicted"/>
<evidence type="ECO:0000313" key="3">
    <source>
        <dbReference type="Proteomes" id="UP001266305"/>
    </source>
</evidence>
<feature type="region of interest" description="Disordered" evidence="1">
    <location>
        <begin position="1"/>
        <end position="44"/>
    </location>
</feature>
<evidence type="ECO:0008006" key="4">
    <source>
        <dbReference type="Google" id="ProtNLM"/>
    </source>
</evidence>
<sequence>SAGTVYLQLQGQAADTQRARPGPTLPPQTQQQTGTRTPSCQAPEPLAPSQLAAVLSWGTDSSQTSGPLLHRWRGCCLASM</sequence>
<feature type="compositionally biased region" description="Low complexity" evidence="1">
    <location>
        <begin position="27"/>
        <end position="38"/>
    </location>
</feature>
<dbReference type="Proteomes" id="UP001266305">
    <property type="component" value="Unassembled WGS sequence"/>
</dbReference>
<evidence type="ECO:0000313" key="2">
    <source>
        <dbReference type="EMBL" id="KAK2105787.1"/>
    </source>
</evidence>
<feature type="non-terminal residue" evidence="2">
    <location>
        <position position="1"/>
    </location>
</feature>
<feature type="compositionally biased region" description="Polar residues" evidence="1">
    <location>
        <begin position="1"/>
        <end position="15"/>
    </location>
</feature>